<dbReference type="PIRSF" id="PIRSF019455">
    <property type="entry name" value="CopR_AtkY"/>
    <property type="match status" value="1"/>
</dbReference>
<dbReference type="PATRIC" id="fig|1423808.3.peg.1931"/>
<dbReference type="InterPro" id="IPR036390">
    <property type="entry name" value="WH_DNA-bd_sf"/>
</dbReference>
<dbReference type="Pfam" id="PF03965">
    <property type="entry name" value="Penicillinase_R"/>
    <property type="match status" value="1"/>
</dbReference>
<reference evidence="5 6" key="1">
    <citation type="journal article" date="2015" name="Genome Announc.">
        <title>Expanding the biotechnology potential of lactobacilli through comparative genomics of 213 strains and associated genera.</title>
        <authorList>
            <person name="Sun Z."/>
            <person name="Harris H.M."/>
            <person name="McCann A."/>
            <person name="Guo C."/>
            <person name="Argimon S."/>
            <person name="Zhang W."/>
            <person name="Yang X."/>
            <person name="Jeffery I.B."/>
            <person name="Cooney J.C."/>
            <person name="Kagawa T.F."/>
            <person name="Liu W."/>
            <person name="Song Y."/>
            <person name="Salvetti E."/>
            <person name="Wrobel A."/>
            <person name="Rasinkangas P."/>
            <person name="Parkhill J."/>
            <person name="Rea M.C."/>
            <person name="O'Sullivan O."/>
            <person name="Ritari J."/>
            <person name="Douillard F.P."/>
            <person name="Paul Ross R."/>
            <person name="Yang R."/>
            <person name="Briner A.E."/>
            <person name="Felis G.E."/>
            <person name="de Vos W.M."/>
            <person name="Barrangou R."/>
            <person name="Klaenhammer T.R."/>
            <person name="Caufield P.W."/>
            <person name="Cui Y."/>
            <person name="Zhang H."/>
            <person name="O'Toole P.W."/>
        </authorList>
    </citation>
    <scope>NUCLEOTIDE SEQUENCE [LARGE SCALE GENOMIC DNA]</scope>
    <source>
        <strain evidence="5 6">DSM 19904</strain>
    </source>
</reference>
<comment type="caution">
    <text evidence="5">The sequence shown here is derived from an EMBL/GenBank/DDBJ whole genome shotgun (WGS) entry which is preliminary data.</text>
</comment>
<dbReference type="Gene3D" id="1.10.10.10">
    <property type="entry name" value="Winged helix-like DNA-binding domain superfamily/Winged helix DNA-binding domain"/>
    <property type="match status" value="1"/>
</dbReference>
<evidence type="ECO:0000256" key="4">
    <source>
        <dbReference type="ARBA" id="ARBA00023163"/>
    </source>
</evidence>
<dbReference type="OrthoDB" id="1849040at2"/>
<dbReference type="SUPFAM" id="SSF46785">
    <property type="entry name" value="Winged helix' DNA-binding domain"/>
    <property type="match status" value="1"/>
</dbReference>
<accession>A0A0R1KT28</accession>
<proteinExistence type="inferred from homology"/>
<evidence type="ECO:0000256" key="1">
    <source>
        <dbReference type="ARBA" id="ARBA00011046"/>
    </source>
</evidence>
<organism evidence="5 6">
    <name type="scientific">Lentilactobacillus sunkii DSM 19904</name>
    <dbReference type="NCBI Taxonomy" id="1423808"/>
    <lineage>
        <taxon>Bacteria</taxon>
        <taxon>Bacillati</taxon>
        <taxon>Bacillota</taxon>
        <taxon>Bacilli</taxon>
        <taxon>Lactobacillales</taxon>
        <taxon>Lactobacillaceae</taxon>
        <taxon>Lentilactobacillus</taxon>
    </lineage>
</organism>
<dbReference type="InterPro" id="IPR005650">
    <property type="entry name" value="BlaI_family"/>
</dbReference>
<protein>
    <submittedName>
        <fullName evidence="5">CopY family transcriptional repressor</fullName>
    </submittedName>
</protein>
<keyword evidence="4" id="KW-0804">Transcription</keyword>
<evidence type="ECO:0000256" key="2">
    <source>
        <dbReference type="ARBA" id="ARBA00023015"/>
    </source>
</evidence>
<sequence>MIDAKNVTITDSEWEVMRAIWTMGQTTSRELINAMDELQGWSDSTTKTLLHRLIKKGAVEQIGESRPFTFKPVVGEKESMSAAADDLFDHMCAMRAGSTIAQVIKTRELSKSDIEELQQILAEKAKDAPEMVDCNCLPGKMTCEEDS</sequence>
<dbReference type="AlphaFoldDB" id="A0A0R1KT28"/>
<dbReference type="EMBL" id="AZEA01000039">
    <property type="protein sequence ID" value="KRK86591.1"/>
    <property type="molecule type" value="Genomic_DNA"/>
</dbReference>
<comment type="similarity">
    <text evidence="1">Belongs to the BlaI transcriptional regulatory family.</text>
</comment>
<evidence type="ECO:0000313" key="5">
    <source>
        <dbReference type="EMBL" id="KRK86591.1"/>
    </source>
</evidence>
<evidence type="ECO:0000256" key="3">
    <source>
        <dbReference type="ARBA" id="ARBA00023125"/>
    </source>
</evidence>
<evidence type="ECO:0000313" key="6">
    <source>
        <dbReference type="Proteomes" id="UP000051581"/>
    </source>
</evidence>
<dbReference type="GO" id="GO:0045892">
    <property type="term" value="P:negative regulation of DNA-templated transcription"/>
    <property type="evidence" value="ECO:0007669"/>
    <property type="project" value="InterPro"/>
</dbReference>
<dbReference type="Proteomes" id="UP000051581">
    <property type="component" value="Unassembled WGS sequence"/>
</dbReference>
<keyword evidence="2" id="KW-0805">Transcription regulation</keyword>
<gene>
    <name evidence="5" type="ORF">FD17_GL001905</name>
</gene>
<dbReference type="RefSeq" id="WP_057826498.1">
    <property type="nucleotide sequence ID" value="NZ_AZEA01000039.1"/>
</dbReference>
<keyword evidence="6" id="KW-1185">Reference proteome</keyword>
<dbReference type="InterPro" id="IPR014071">
    <property type="entry name" value="Cu_transp_CopY/TcrY"/>
</dbReference>
<keyword evidence="3" id="KW-0238">DNA-binding</keyword>
<dbReference type="GO" id="GO:0003677">
    <property type="term" value="F:DNA binding"/>
    <property type="evidence" value="ECO:0007669"/>
    <property type="project" value="UniProtKB-KW"/>
</dbReference>
<name>A0A0R1KT28_9LACO</name>
<dbReference type="InterPro" id="IPR036388">
    <property type="entry name" value="WH-like_DNA-bd_sf"/>
</dbReference>
<dbReference type="NCBIfam" id="TIGR02698">
    <property type="entry name" value="CopY_TcrY"/>
    <property type="match status" value="1"/>
</dbReference>